<dbReference type="InterPro" id="IPR013785">
    <property type="entry name" value="Aldolase_TIM"/>
</dbReference>
<comment type="caution">
    <text evidence="9">The sequence shown here is derived from an EMBL/GenBank/DDBJ whole genome shotgun (WGS) entry which is preliminary data.</text>
</comment>
<dbReference type="Proteomes" id="UP000478995">
    <property type="component" value="Unassembled WGS sequence"/>
</dbReference>
<name>A0A6B3WJ69_CLOBO</name>
<evidence type="ECO:0000256" key="4">
    <source>
        <dbReference type="ARBA" id="ARBA00022723"/>
    </source>
</evidence>
<feature type="domain" description="Radical SAM core" evidence="7">
    <location>
        <begin position="24"/>
        <end position="161"/>
    </location>
</feature>
<dbReference type="SFLD" id="SFLDG01387">
    <property type="entry name" value="BtrN-like_SPASM_domain_contain"/>
    <property type="match status" value="1"/>
</dbReference>
<keyword evidence="5" id="KW-0408">Iron</keyword>
<protein>
    <submittedName>
        <fullName evidence="9">Radical SAM protein</fullName>
    </submittedName>
</protein>
<keyword evidence="2" id="KW-0004">4Fe-4S</keyword>
<keyword evidence="6" id="KW-0411">Iron-sulfur</keyword>
<dbReference type="GO" id="GO:0046872">
    <property type="term" value="F:metal ion binding"/>
    <property type="evidence" value="ECO:0007669"/>
    <property type="project" value="UniProtKB-KW"/>
</dbReference>
<evidence type="ECO:0000256" key="1">
    <source>
        <dbReference type="ARBA" id="ARBA00001966"/>
    </source>
</evidence>
<dbReference type="AlphaFoldDB" id="A0A6B3WJ69"/>
<dbReference type="CDD" id="cd21109">
    <property type="entry name" value="SPASM"/>
    <property type="match status" value="1"/>
</dbReference>
<evidence type="ECO:0000256" key="5">
    <source>
        <dbReference type="ARBA" id="ARBA00023004"/>
    </source>
</evidence>
<evidence type="ECO:0000313" key="10">
    <source>
        <dbReference type="Proteomes" id="UP000478995"/>
    </source>
</evidence>
<dbReference type="Pfam" id="PF04055">
    <property type="entry name" value="Radical_SAM"/>
    <property type="match status" value="1"/>
</dbReference>
<dbReference type="Gene3D" id="3.20.20.70">
    <property type="entry name" value="Aldolase class I"/>
    <property type="match status" value="1"/>
</dbReference>
<dbReference type="PANTHER" id="PTHR43787:SF10">
    <property type="entry name" value="COFACTOR MODIFYING PROTEIN"/>
    <property type="match status" value="1"/>
</dbReference>
<dbReference type="InterPro" id="IPR058240">
    <property type="entry name" value="rSAM_sf"/>
</dbReference>
<dbReference type="SFLD" id="SFLDS00029">
    <property type="entry name" value="Radical_SAM"/>
    <property type="match status" value="1"/>
</dbReference>
<sequence>MSSLYKFKGRLKEEFPSQIIVDVAEICNLACVHCPHSQYQKSGKLSGNFIDVELNSKMVNEVEKYGKGNTQQIRYTANGETLLHPQIYEMLKYSVDNSGTFVSVTTNGTLLNGGNIEKLLGTGVNLIDISIDAFLDETYSKIRRNGELKITRNNVLNLLNMKNTIGSKTKIVVSFVEQKLNKNEVINFKEYWESKGADYVIIRRLHSAGGANDNIADDIKSVNKNRRPCVYPWERITLNAKGYLSYCPDCWDGKSEINDYRSNNIYETWNSTFYKELREAHVKNKLSLFQFCNQCPDWAQTRWPEEGRGYGDMISDFSKSDNK</sequence>
<reference evidence="9 10" key="1">
    <citation type="submission" date="2019-04" db="EMBL/GenBank/DDBJ databases">
        <title>Genome sequencing of Clostridium botulinum Groups I-IV and Clostridium butyricum.</title>
        <authorList>
            <person name="Brunt J."/>
            <person name="Van Vliet A.H.M."/>
            <person name="Stringer S.C."/>
            <person name="Carter A.T."/>
            <person name="Peck M.W."/>
        </authorList>
    </citation>
    <scope>NUCLEOTIDE SEQUENCE [LARGE SCALE GENOMIC DNA]</scope>
    <source>
        <strain evidence="9 10">IFR 18/037</strain>
    </source>
</reference>
<evidence type="ECO:0000256" key="3">
    <source>
        <dbReference type="ARBA" id="ARBA00022691"/>
    </source>
</evidence>
<dbReference type="SUPFAM" id="SSF102114">
    <property type="entry name" value="Radical SAM enzymes"/>
    <property type="match status" value="1"/>
</dbReference>
<dbReference type="InterPro" id="IPR034391">
    <property type="entry name" value="AdoMet-like_SPASM_containing"/>
</dbReference>
<gene>
    <name evidence="9" type="ORF">FC794_07800</name>
</gene>
<keyword evidence="4" id="KW-0479">Metal-binding</keyword>
<dbReference type="SFLD" id="SFLDG01067">
    <property type="entry name" value="SPASM/twitch_domain_containing"/>
    <property type="match status" value="1"/>
</dbReference>
<dbReference type="PANTHER" id="PTHR43787">
    <property type="entry name" value="FEMO COFACTOR BIOSYNTHESIS PROTEIN NIFB-RELATED"/>
    <property type="match status" value="1"/>
</dbReference>
<evidence type="ECO:0000259" key="7">
    <source>
        <dbReference type="Pfam" id="PF04055"/>
    </source>
</evidence>
<dbReference type="RefSeq" id="WP_012704725.1">
    <property type="nucleotide sequence ID" value="NZ_CP013847.1"/>
</dbReference>
<evidence type="ECO:0000313" key="9">
    <source>
        <dbReference type="EMBL" id="NFG16693.1"/>
    </source>
</evidence>
<dbReference type="GO" id="GO:0051539">
    <property type="term" value="F:4 iron, 4 sulfur cluster binding"/>
    <property type="evidence" value="ECO:0007669"/>
    <property type="project" value="UniProtKB-KW"/>
</dbReference>
<keyword evidence="3" id="KW-0949">S-adenosyl-L-methionine</keyword>
<evidence type="ECO:0000256" key="6">
    <source>
        <dbReference type="ARBA" id="ARBA00023014"/>
    </source>
</evidence>
<dbReference type="GO" id="GO:0003824">
    <property type="term" value="F:catalytic activity"/>
    <property type="evidence" value="ECO:0007669"/>
    <property type="project" value="InterPro"/>
</dbReference>
<dbReference type="InterPro" id="IPR023885">
    <property type="entry name" value="4Fe4S-binding_SPASM_dom"/>
</dbReference>
<accession>A0A6B3WJ69</accession>
<dbReference type="EMBL" id="SWOY01000002">
    <property type="protein sequence ID" value="NFG16693.1"/>
    <property type="molecule type" value="Genomic_DNA"/>
</dbReference>
<proteinExistence type="predicted"/>
<evidence type="ECO:0000256" key="2">
    <source>
        <dbReference type="ARBA" id="ARBA00022485"/>
    </source>
</evidence>
<dbReference type="Pfam" id="PF13186">
    <property type="entry name" value="SPASM"/>
    <property type="match status" value="1"/>
</dbReference>
<evidence type="ECO:0000259" key="8">
    <source>
        <dbReference type="Pfam" id="PF13186"/>
    </source>
</evidence>
<feature type="domain" description="4Fe4S-binding SPASM" evidence="8">
    <location>
        <begin position="229"/>
        <end position="296"/>
    </location>
</feature>
<dbReference type="InterPro" id="IPR007197">
    <property type="entry name" value="rSAM"/>
</dbReference>
<organism evidence="9 10">
    <name type="scientific">Clostridium botulinum</name>
    <dbReference type="NCBI Taxonomy" id="1491"/>
    <lineage>
        <taxon>Bacteria</taxon>
        <taxon>Bacillati</taxon>
        <taxon>Bacillota</taxon>
        <taxon>Clostridia</taxon>
        <taxon>Eubacteriales</taxon>
        <taxon>Clostridiaceae</taxon>
        <taxon>Clostridium</taxon>
    </lineage>
</organism>
<dbReference type="CDD" id="cd01335">
    <property type="entry name" value="Radical_SAM"/>
    <property type="match status" value="1"/>
</dbReference>
<comment type="cofactor">
    <cofactor evidence="1">
        <name>[4Fe-4S] cluster</name>
        <dbReference type="ChEBI" id="CHEBI:49883"/>
    </cofactor>
</comment>